<dbReference type="GO" id="GO:0005730">
    <property type="term" value="C:nucleolus"/>
    <property type="evidence" value="ECO:0007669"/>
    <property type="project" value="TreeGrafter"/>
</dbReference>
<dbReference type="InterPro" id="IPR002058">
    <property type="entry name" value="PAP_assoc"/>
</dbReference>
<evidence type="ECO:0000259" key="6">
    <source>
        <dbReference type="Pfam" id="PF03828"/>
    </source>
</evidence>
<dbReference type="AlphaFoldDB" id="A0A6A6S1Z2"/>
<dbReference type="Proteomes" id="UP000799753">
    <property type="component" value="Unassembled WGS sequence"/>
</dbReference>
<dbReference type="PANTHER" id="PTHR23092:SF15">
    <property type="entry name" value="INACTIVE NON-CANONICAL POLY(A) RNA POLYMERASE PROTEIN TRF4-2-RELATED"/>
    <property type="match status" value="1"/>
</dbReference>
<dbReference type="GO" id="GO:1990817">
    <property type="term" value="F:poly(A) RNA polymerase activity"/>
    <property type="evidence" value="ECO:0007669"/>
    <property type="project" value="UniProtKB-EC"/>
</dbReference>
<evidence type="ECO:0000256" key="5">
    <source>
        <dbReference type="SAM" id="MobiDB-lite"/>
    </source>
</evidence>
<dbReference type="InterPro" id="IPR054708">
    <property type="entry name" value="MTPAP-like_central"/>
</dbReference>
<feature type="domain" description="PAP-associated" evidence="6">
    <location>
        <begin position="466"/>
        <end position="530"/>
    </location>
</feature>
<keyword evidence="4" id="KW-0460">Magnesium</keyword>
<dbReference type="PANTHER" id="PTHR23092">
    <property type="entry name" value="POLY(A) RNA POLYMERASE"/>
    <property type="match status" value="1"/>
</dbReference>
<dbReference type="InterPro" id="IPR045862">
    <property type="entry name" value="Trf4-like"/>
</dbReference>
<dbReference type="GO" id="GO:0046872">
    <property type="term" value="F:metal ion binding"/>
    <property type="evidence" value="ECO:0007669"/>
    <property type="project" value="UniProtKB-KW"/>
</dbReference>
<evidence type="ECO:0000256" key="4">
    <source>
        <dbReference type="ARBA" id="ARBA00022842"/>
    </source>
</evidence>
<evidence type="ECO:0000256" key="3">
    <source>
        <dbReference type="ARBA" id="ARBA00022723"/>
    </source>
</evidence>
<evidence type="ECO:0000259" key="7">
    <source>
        <dbReference type="Pfam" id="PF22600"/>
    </source>
</evidence>
<comment type="similarity">
    <text evidence="1">Belongs to the DNA polymerase type-B-like family.</text>
</comment>
<keyword evidence="9" id="KW-1185">Reference proteome</keyword>
<evidence type="ECO:0000313" key="9">
    <source>
        <dbReference type="Proteomes" id="UP000799753"/>
    </source>
</evidence>
<feature type="domain" description="Poly(A) RNA polymerase mitochondrial-like central palm" evidence="7">
    <location>
        <begin position="265"/>
        <end position="398"/>
    </location>
</feature>
<dbReference type="SUPFAM" id="SSF81631">
    <property type="entry name" value="PAP/OAS1 substrate-binding domain"/>
    <property type="match status" value="1"/>
</dbReference>
<dbReference type="Gene3D" id="1.10.1410.10">
    <property type="match status" value="1"/>
</dbReference>
<dbReference type="GO" id="GO:0031499">
    <property type="term" value="C:TRAMP complex"/>
    <property type="evidence" value="ECO:0007669"/>
    <property type="project" value="TreeGrafter"/>
</dbReference>
<evidence type="ECO:0000313" key="8">
    <source>
        <dbReference type="EMBL" id="KAF2640254.1"/>
    </source>
</evidence>
<evidence type="ECO:0000256" key="2">
    <source>
        <dbReference type="ARBA" id="ARBA00012388"/>
    </source>
</evidence>
<keyword evidence="8" id="KW-0808">Transferase</keyword>
<proteinExistence type="inferred from homology"/>
<protein>
    <recommendedName>
        <fullName evidence="2">polynucleotide adenylyltransferase</fullName>
        <ecNumber evidence="2">2.7.7.19</ecNumber>
    </recommendedName>
</protein>
<gene>
    <name evidence="8" type="ORF">P280DRAFT_469955</name>
</gene>
<reference evidence="8" key="1">
    <citation type="journal article" date="2020" name="Stud. Mycol.">
        <title>101 Dothideomycetes genomes: a test case for predicting lifestyles and emergence of pathogens.</title>
        <authorList>
            <person name="Haridas S."/>
            <person name="Albert R."/>
            <person name="Binder M."/>
            <person name="Bloem J."/>
            <person name="Labutti K."/>
            <person name="Salamov A."/>
            <person name="Andreopoulos B."/>
            <person name="Baker S."/>
            <person name="Barry K."/>
            <person name="Bills G."/>
            <person name="Bluhm B."/>
            <person name="Cannon C."/>
            <person name="Castanera R."/>
            <person name="Culley D."/>
            <person name="Daum C."/>
            <person name="Ezra D."/>
            <person name="Gonzalez J."/>
            <person name="Henrissat B."/>
            <person name="Kuo A."/>
            <person name="Liang C."/>
            <person name="Lipzen A."/>
            <person name="Lutzoni F."/>
            <person name="Magnuson J."/>
            <person name="Mondo S."/>
            <person name="Nolan M."/>
            <person name="Ohm R."/>
            <person name="Pangilinan J."/>
            <person name="Park H.-J."/>
            <person name="Ramirez L."/>
            <person name="Alfaro M."/>
            <person name="Sun H."/>
            <person name="Tritt A."/>
            <person name="Yoshinaga Y."/>
            <person name="Zwiers L.-H."/>
            <person name="Turgeon B."/>
            <person name="Goodwin S."/>
            <person name="Spatafora J."/>
            <person name="Crous P."/>
            <person name="Grigoriev I."/>
        </authorList>
    </citation>
    <scope>NUCLEOTIDE SEQUENCE</scope>
    <source>
        <strain evidence="8">CBS 473.64</strain>
    </source>
</reference>
<name>A0A6A6S1Z2_9PLEO</name>
<dbReference type="GO" id="GO:0003729">
    <property type="term" value="F:mRNA binding"/>
    <property type="evidence" value="ECO:0007669"/>
    <property type="project" value="TreeGrafter"/>
</dbReference>
<evidence type="ECO:0000256" key="1">
    <source>
        <dbReference type="ARBA" id="ARBA00008593"/>
    </source>
</evidence>
<dbReference type="EC" id="2.7.7.19" evidence="2"/>
<dbReference type="GO" id="GO:0010605">
    <property type="term" value="P:negative regulation of macromolecule metabolic process"/>
    <property type="evidence" value="ECO:0007669"/>
    <property type="project" value="UniProtKB-ARBA"/>
</dbReference>
<dbReference type="GO" id="GO:0043634">
    <property type="term" value="P:polyadenylation-dependent ncRNA catabolic process"/>
    <property type="evidence" value="ECO:0007669"/>
    <property type="project" value="TreeGrafter"/>
</dbReference>
<organism evidence="8 9">
    <name type="scientific">Massarina eburnea CBS 473.64</name>
    <dbReference type="NCBI Taxonomy" id="1395130"/>
    <lineage>
        <taxon>Eukaryota</taxon>
        <taxon>Fungi</taxon>
        <taxon>Dikarya</taxon>
        <taxon>Ascomycota</taxon>
        <taxon>Pezizomycotina</taxon>
        <taxon>Dothideomycetes</taxon>
        <taxon>Pleosporomycetidae</taxon>
        <taxon>Pleosporales</taxon>
        <taxon>Massarineae</taxon>
        <taxon>Massarinaceae</taxon>
        <taxon>Massarina</taxon>
    </lineage>
</organism>
<dbReference type="OrthoDB" id="273917at2759"/>
<dbReference type="Gene3D" id="3.30.460.10">
    <property type="entry name" value="Beta Polymerase, domain 2"/>
    <property type="match status" value="1"/>
</dbReference>
<dbReference type="GO" id="GO:0031123">
    <property type="term" value="P:RNA 3'-end processing"/>
    <property type="evidence" value="ECO:0007669"/>
    <property type="project" value="TreeGrafter"/>
</dbReference>
<keyword evidence="3" id="KW-0479">Metal-binding</keyword>
<dbReference type="EMBL" id="MU006785">
    <property type="protein sequence ID" value="KAF2640254.1"/>
    <property type="molecule type" value="Genomic_DNA"/>
</dbReference>
<dbReference type="SUPFAM" id="SSF81301">
    <property type="entry name" value="Nucleotidyltransferase"/>
    <property type="match status" value="1"/>
</dbReference>
<feature type="region of interest" description="Disordered" evidence="5">
    <location>
        <begin position="145"/>
        <end position="166"/>
    </location>
</feature>
<dbReference type="InterPro" id="IPR043519">
    <property type="entry name" value="NT_sf"/>
</dbReference>
<dbReference type="Pfam" id="PF22600">
    <property type="entry name" value="MTPAP-like_central"/>
    <property type="match status" value="1"/>
</dbReference>
<dbReference type="Pfam" id="PF03828">
    <property type="entry name" value="PAP_assoc"/>
    <property type="match status" value="1"/>
</dbReference>
<accession>A0A6A6S1Z2</accession>
<sequence length="614" mass="69413">MYVCPWGLRSEAFAPSRPCCTCVLEGKVRPLAAGKHRRAGGSGVVCQDRIVRKLNHVPHGRRLSRQAELLSHIRLSSRPRPPMKPHRVRQICRSHNRFAPSIALWQHFIVPCHPHLLRQQRLSSTAAEATNPPHTGEAEIVPQPAVEQPGGEGAPQSTKKNKVKREKAGPWVRFRKVVDDKGEHKWPNVAVTGIRKNVEAKADRTRQSITDLLLHARMAFDEQDNYKGVVVNAMTSKYPTLEITLPWVVPLTEETQNDALGRLALEIEKFHEYAKPSRTEALARRHLIEQVRGHAREVLPDHVLEVFGSERTGIALATSDIDLRLKSRDVQTDTTPGVPPSLARRKELLDALYSLHRKKFQNSRAYILATLRHARYPLISMQDRVSGLDIQIVLSNDTSHSRDLMHRYMQEFPYLRSTYSVVRTIFESRGLADVFRGGFGSYSIFMMLVAALRHKPKGRKDAAGALLSFLDFWGHFDYTAHGVSIDPPEFFDKAANPVIPEKTKQQIREGSIKPLPPFMLSLRDPADETNDLGRKGVCINHVAVTLQNLYRKLRVDLRNNTRHSLILPLVGDVYSLNLNRRGIVERHGRSVLTNMQTSFAETAQKIREAESADA</sequence>
<dbReference type="CDD" id="cd05402">
    <property type="entry name" value="NT_PAP_TUTase"/>
    <property type="match status" value="1"/>
</dbReference>